<dbReference type="Proteomes" id="UP000198940">
    <property type="component" value="Unassembled WGS sequence"/>
</dbReference>
<keyword evidence="5" id="KW-1185">Reference proteome</keyword>
<evidence type="ECO:0000313" key="3">
    <source>
        <dbReference type="EMBL" id="SHL12360.1"/>
    </source>
</evidence>
<dbReference type="OrthoDB" id="1438605at2"/>
<dbReference type="AlphaFoldDB" id="A0A1M6Y292"/>
<gene>
    <name evidence="2" type="ORF">SAMN04487891_10593</name>
    <name evidence="3" type="ORF">SAMN05216293_2695</name>
</gene>
<dbReference type="Pfam" id="PF21956">
    <property type="entry name" value="DUF6922"/>
    <property type="match status" value="1"/>
</dbReference>
<evidence type="ECO:0000313" key="5">
    <source>
        <dbReference type="Proteomes" id="UP000198940"/>
    </source>
</evidence>
<feature type="domain" description="DUF6922" evidence="1">
    <location>
        <begin position="22"/>
        <end position="53"/>
    </location>
</feature>
<dbReference type="InterPro" id="IPR053830">
    <property type="entry name" value="DUF6922"/>
</dbReference>
<protein>
    <recommendedName>
        <fullName evidence="1">DUF6922 domain-containing protein</fullName>
    </recommendedName>
</protein>
<proteinExistence type="predicted"/>
<evidence type="ECO:0000313" key="2">
    <source>
        <dbReference type="EMBL" id="SFC04905.1"/>
    </source>
</evidence>
<evidence type="ECO:0000313" key="4">
    <source>
        <dbReference type="Proteomes" id="UP000184031"/>
    </source>
</evidence>
<reference evidence="3 4" key="1">
    <citation type="submission" date="2016-11" db="EMBL/GenBank/DDBJ databases">
        <authorList>
            <person name="Varghese N."/>
            <person name="Submissions S."/>
        </authorList>
    </citation>
    <scope>NUCLEOTIDE SEQUENCE [LARGE SCALE GENOMIC DNA]</scope>
    <source>
        <strain evidence="3 4">CGMCC 1.12174</strain>
        <strain evidence="2 5">DSM 26351</strain>
    </source>
</reference>
<evidence type="ECO:0000259" key="1">
    <source>
        <dbReference type="Pfam" id="PF21956"/>
    </source>
</evidence>
<dbReference type="EMBL" id="FRAT01000007">
    <property type="protein sequence ID" value="SHL12360.1"/>
    <property type="molecule type" value="Genomic_DNA"/>
</dbReference>
<dbReference type="EMBL" id="FOKU01000005">
    <property type="protein sequence ID" value="SFC04905.1"/>
    <property type="molecule type" value="Genomic_DNA"/>
</dbReference>
<dbReference type="Proteomes" id="UP000184031">
    <property type="component" value="Unassembled WGS sequence"/>
</dbReference>
<name>A0A1M6Y292_9FLAO</name>
<dbReference type="RefSeq" id="WP_072880702.1">
    <property type="nucleotide sequence ID" value="NZ_FOKU01000005.1"/>
</dbReference>
<sequence length="106" mass="12566">MEKRNVHIDSGIKGDRSIEGIFEKGFFWDVDPSRVFLKKNAGFIIDRILRWSNVPGALDRLEEIYPVGMIKRRAKAHRDIRSNEVFDILSSRYNIPKKDFLYYRSF</sequence>
<accession>A0A1M6Y292</accession>
<organism evidence="3 4">
    <name type="scientific">Flagellimonas taeanensis</name>
    <dbReference type="NCBI Taxonomy" id="1005926"/>
    <lineage>
        <taxon>Bacteria</taxon>
        <taxon>Pseudomonadati</taxon>
        <taxon>Bacteroidota</taxon>
        <taxon>Flavobacteriia</taxon>
        <taxon>Flavobacteriales</taxon>
        <taxon>Flavobacteriaceae</taxon>
        <taxon>Flagellimonas</taxon>
    </lineage>
</organism>
<comment type="caution">
    <text evidence="3">The sequence shown here is derived from an EMBL/GenBank/DDBJ whole genome shotgun (WGS) entry which is preliminary data.</text>
</comment>